<evidence type="ECO:0000313" key="7">
    <source>
        <dbReference type="Proteomes" id="UP001153714"/>
    </source>
</evidence>
<keyword evidence="4" id="KW-0175">Coiled coil</keyword>
<dbReference type="PROSITE" id="PS01359">
    <property type="entry name" value="ZF_PHD_1"/>
    <property type="match status" value="1"/>
</dbReference>
<evidence type="ECO:0000313" key="6">
    <source>
        <dbReference type="EMBL" id="CAG9795269.1"/>
    </source>
</evidence>
<dbReference type="Pfam" id="PF25298">
    <property type="entry name" value="Baculo_FP_2nd"/>
    <property type="match status" value="1"/>
</dbReference>
<reference evidence="6" key="2">
    <citation type="submission" date="2022-10" db="EMBL/GenBank/DDBJ databases">
        <authorList>
            <consortium name="ENA_rothamsted_submissions"/>
            <consortium name="culmorum"/>
            <person name="King R."/>
        </authorList>
    </citation>
    <scope>NUCLEOTIDE SEQUENCE</scope>
</reference>
<dbReference type="OrthoDB" id="5960234at2759"/>
<sequence length="333" mass="38265">MKCSGCLKIITKEDYVVCTSKFCSRTLHTNCSNARNLTSQQKEVWVCPDCQASTRKSGDNANTPIRSNENVTHRKKTIATTCQDTQSSPNHEVIAEIRSLRQDMINMQSDLNKRFDDLLSRFGECEARIKSLEQKEKKNDQLKAQVAQLQSQLNKQTHNALRSEIEILGLTETPRENPYHLALMTANKIGLKLEEHDLDYVSRTGTLNNGKPGGMQLPRPLVVSFTRRSKRDELLKEAKTRRNLDSQEIVGPGPQRRVFVNERLTYETRHLFRVARNWTREHGYKFCWVRNGSVYIRKREGREGSPPIAIQDIRDLEKLSGIHSANEAKEDHH</sequence>
<dbReference type="InterPro" id="IPR057251">
    <property type="entry name" value="FP_C"/>
</dbReference>
<proteinExistence type="predicted"/>
<evidence type="ECO:0000259" key="5">
    <source>
        <dbReference type="SMART" id="SM00249"/>
    </source>
</evidence>
<evidence type="ECO:0000256" key="4">
    <source>
        <dbReference type="SAM" id="Coils"/>
    </source>
</evidence>
<dbReference type="InterPro" id="IPR019786">
    <property type="entry name" value="Zinc_finger_PHD-type_CS"/>
</dbReference>
<dbReference type="AlphaFoldDB" id="A0A9N9WL51"/>
<evidence type="ECO:0000256" key="1">
    <source>
        <dbReference type="ARBA" id="ARBA00022723"/>
    </source>
</evidence>
<dbReference type="SUPFAM" id="SSF57903">
    <property type="entry name" value="FYVE/PHD zinc finger"/>
    <property type="match status" value="1"/>
</dbReference>
<dbReference type="Proteomes" id="UP001153714">
    <property type="component" value="Chromosome 7"/>
</dbReference>
<accession>A0A9N9WL51</accession>
<feature type="coiled-coil region" evidence="4">
    <location>
        <begin position="115"/>
        <end position="159"/>
    </location>
</feature>
<dbReference type="InterPro" id="IPR011011">
    <property type="entry name" value="Znf_FYVE_PHD"/>
</dbReference>
<keyword evidence="1" id="KW-0479">Metal-binding</keyword>
<dbReference type="InterPro" id="IPR013083">
    <property type="entry name" value="Znf_RING/FYVE/PHD"/>
</dbReference>
<evidence type="ECO:0000256" key="2">
    <source>
        <dbReference type="ARBA" id="ARBA00022771"/>
    </source>
</evidence>
<evidence type="ECO:0000256" key="3">
    <source>
        <dbReference type="ARBA" id="ARBA00022833"/>
    </source>
</evidence>
<protein>
    <recommendedName>
        <fullName evidence="5">Zinc finger PHD-type domain-containing protein</fullName>
    </recommendedName>
</protein>
<dbReference type="CDD" id="cd15489">
    <property type="entry name" value="PHD_SF"/>
    <property type="match status" value="1"/>
</dbReference>
<dbReference type="InterPro" id="IPR001965">
    <property type="entry name" value="Znf_PHD"/>
</dbReference>
<feature type="domain" description="Zinc finger PHD-type" evidence="5">
    <location>
        <begin position="2"/>
        <end position="51"/>
    </location>
</feature>
<name>A0A9N9WL51_9NEOP</name>
<gene>
    <name evidence="6" type="ORF">DIATSA_LOCUS12556</name>
</gene>
<reference evidence="6" key="1">
    <citation type="submission" date="2021-12" db="EMBL/GenBank/DDBJ databases">
        <authorList>
            <person name="King R."/>
        </authorList>
    </citation>
    <scope>NUCLEOTIDE SEQUENCE</scope>
</reference>
<dbReference type="EMBL" id="OU893338">
    <property type="protein sequence ID" value="CAG9795269.1"/>
    <property type="molecule type" value="Genomic_DNA"/>
</dbReference>
<keyword evidence="7" id="KW-1185">Reference proteome</keyword>
<dbReference type="SMART" id="SM00249">
    <property type="entry name" value="PHD"/>
    <property type="match status" value="1"/>
</dbReference>
<keyword evidence="3" id="KW-0862">Zinc</keyword>
<keyword evidence="2" id="KW-0863">Zinc-finger</keyword>
<organism evidence="6 7">
    <name type="scientific">Diatraea saccharalis</name>
    <name type="common">sugarcane borer</name>
    <dbReference type="NCBI Taxonomy" id="40085"/>
    <lineage>
        <taxon>Eukaryota</taxon>
        <taxon>Metazoa</taxon>
        <taxon>Ecdysozoa</taxon>
        <taxon>Arthropoda</taxon>
        <taxon>Hexapoda</taxon>
        <taxon>Insecta</taxon>
        <taxon>Pterygota</taxon>
        <taxon>Neoptera</taxon>
        <taxon>Endopterygota</taxon>
        <taxon>Lepidoptera</taxon>
        <taxon>Glossata</taxon>
        <taxon>Ditrysia</taxon>
        <taxon>Pyraloidea</taxon>
        <taxon>Crambidae</taxon>
        <taxon>Crambinae</taxon>
        <taxon>Diatraea</taxon>
    </lineage>
</organism>
<dbReference type="Gene3D" id="3.30.40.10">
    <property type="entry name" value="Zinc/RING finger domain, C3HC4 (zinc finger)"/>
    <property type="match status" value="1"/>
</dbReference>
<dbReference type="GO" id="GO:0008270">
    <property type="term" value="F:zinc ion binding"/>
    <property type="evidence" value="ECO:0007669"/>
    <property type="project" value="UniProtKB-KW"/>
</dbReference>